<feature type="transmembrane region" description="Helical" evidence="2">
    <location>
        <begin position="144"/>
        <end position="163"/>
    </location>
</feature>
<accession>A0A2P5IAW3</accession>
<keyword evidence="2" id="KW-1133">Transmembrane helix</keyword>
<gene>
    <name evidence="3" type="ORF">DHEL01_v201975</name>
</gene>
<feature type="transmembrane region" description="Helical" evidence="2">
    <location>
        <begin position="42"/>
        <end position="61"/>
    </location>
</feature>
<evidence type="ECO:0000313" key="4">
    <source>
        <dbReference type="Proteomes" id="UP000094444"/>
    </source>
</evidence>
<evidence type="ECO:0000313" key="3">
    <source>
        <dbReference type="EMBL" id="POS79638.1"/>
    </source>
</evidence>
<feature type="compositionally biased region" description="Low complexity" evidence="1">
    <location>
        <begin position="482"/>
        <end position="494"/>
    </location>
</feature>
<dbReference type="Proteomes" id="UP000094444">
    <property type="component" value="Unassembled WGS sequence"/>
</dbReference>
<keyword evidence="4" id="KW-1185">Reference proteome</keyword>
<dbReference type="EMBL" id="MAVT02000099">
    <property type="protein sequence ID" value="POS79638.1"/>
    <property type="molecule type" value="Genomic_DNA"/>
</dbReference>
<feature type="compositionally biased region" description="Polar residues" evidence="1">
    <location>
        <begin position="568"/>
        <end position="582"/>
    </location>
</feature>
<feature type="compositionally biased region" description="Polar residues" evidence="1">
    <location>
        <begin position="622"/>
        <end position="634"/>
    </location>
</feature>
<dbReference type="InParanoid" id="A0A2P5IAW3"/>
<feature type="compositionally biased region" description="Polar residues" evidence="1">
    <location>
        <begin position="221"/>
        <end position="241"/>
    </location>
</feature>
<evidence type="ECO:0008006" key="5">
    <source>
        <dbReference type="Google" id="ProtNLM"/>
    </source>
</evidence>
<evidence type="ECO:0000256" key="2">
    <source>
        <dbReference type="SAM" id="Phobius"/>
    </source>
</evidence>
<feature type="transmembrane region" description="Helical" evidence="2">
    <location>
        <begin position="175"/>
        <end position="197"/>
    </location>
</feature>
<name>A0A2P5IAW3_DIAHE</name>
<dbReference type="OrthoDB" id="5287295at2759"/>
<sequence>MGAFQLPDSVLGDAIGCLAYSFVCLIANGILVWLVWTHNERKTYIAFISYFTLLATYSSIIQQLYDYINWRNLMVEQYYYGKDHADNAEVQYQKGIFGPKLVLSYIRKCFPMFQLPPPPSSFSLTATVYDWWAKKPKALRVLSITGRIVPIALAVIMIILLQFDFTHKDFNVYMIVANAQFVLSLVGACIFLLMILFKYVQTRHQLRSWGGIQYGKGGASTGTSGMRSFRSRANSNKSRSPNGSFDNWLVIRLSIAFVMLCVFEYTNIGPRLSAKGHVVESAYKPEPDTSHKRALSSVRGYLSGVSPSLLAFIVFGTTKTFQKKMYKTFVPKFLRKSSRADDDDDMFRCRAPSHLPLDNYSSTIRGSTAILPPPPSAADTYVNSPRSLSHQDSGLSYWKPEPVVLLSTIPDEPDDFAEVDPRFPRRSQIGMALSKLPTPPEWQKLNSSSSIPNSPYSPRTPTSIYSTHNIRNHSINESVPSTPTTITTTTTITNHHTRHHSFSRPTSRSVDHGNGNGQGGVGGAGGPWTPKLPTHSIELSRGRSRSRSQSRAAGGGGGAFSPRDASHDSTSSRVPISRFNSLSGAGGGGGGSIGRSSSRAGMTAAGGGGVGNNGAADLMDDGSSSAGVSMTTIWSDAPRRGSKHSRI</sequence>
<keyword evidence="2" id="KW-0472">Membrane</keyword>
<evidence type="ECO:0000256" key="1">
    <source>
        <dbReference type="SAM" id="MobiDB-lite"/>
    </source>
</evidence>
<proteinExistence type="predicted"/>
<organism evidence="3 4">
    <name type="scientific">Diaporthe helianthi</name>
    <dbReference type="NCBI Taxonomy" id="158607"/>
    <lineage>
        <taxon>Eukaryota</taxon>
        <taxon>Fungi</taxon>
        <taxon>Dikarya</taxon>
        <taxon>Ascomycota</taxon>
        <taxon>Pezizomycotina</taxon>
        <taxon>Sordariomycetes</taxon>
        <taxon>Sordariomycetidae</taxon>
        <taxon>Diaporthales</taxon>
        <taxon>Diaporthaceae</taxon>
        <taxon>Diaporthe</taxon>
    </lineage>
</organism>
<dbReference type="STRING" id="158607.A0A2P5IAW3"/>
<feature type="region of interest" description="Disordered" evidence="1">
    <location>
        <begin position="436"/>
        <end position="461"/>
    </location>
</feature>
<protein>
    <recommendedName>
        <fullName evidence="5">Glycoside hydrolase protein</fullName>
    </recommendedName>
</protein>
<keyword evidence="2" id="KW-0812">Transmembrane</keyword>
<feature type="region of interest" description="Disordered" evidence="1">
    <location>
        <begin position="218"/>
        <end position="241"/>
    </location>
</feature>
<dbReference type="AlphaFoldDB" id="A0A2P5IAW3"/>
<feature type="compositionally biased region" description="Gly residues" evidence="1">
    <location>
        <begin position="514"/>
        <end position="526"/>
    </location>
</feature>
<feature type="compositionally biased region" description="Low complexity" evidence="1">
    <location>
        <begin position="446"/>
        <end position="457"/>
    </location>
</feature>
<feature type="compositionally biased region" description="Low complexity" evidence="1">
    <location>
        <begin position="594"/>
        <end position="603"/>
    </location>
</feature>
<feature type="region of interest" description="Disordered" evidence="1">
    <location>
        <begin position="474"/>
        <end position="647"/>
    </location>
</feature>
<reference evidence="3" key="1">
    <citation type="submission" date="2017-09" db="EMBL/GenBank/DDBJ databases">
        <title>Polyketide synthases of a Diaporthe helianthi virulent isolate.</title>
        <authorList>
            <person name="Baroncelli R."/>
        </authorList>
    </citation>
    <scope>NUCLEOTIDE SEQUENCE [LARGE SCALE GENOMIC DNA]</scope>
    <source>
        <strain evidence="3">7/96</strain>
    </source>
</reference>
<feature type="compositionally biased region" description="Gly residues" evidence="1">
    <location>
        <begin position="584"/>
        <end position="593"/>
    </location>
</feature>
<comment type="caution">
    <text evidence="3">The sequence shown here is derived from an EMBL/GenBank/DDBJ whole genome shotgun (WGS) entry which is preliminary data.</text>
</comment>
<feature type="transmembrane region" description="Helical" evidence="2">
    <location>
        <begin position="12"/>
        <end position="36"/>
    </location>
</feature>